<dbReference type="PANTHER" id="PTHR12993">
    <property type="entry name" value="N-ACETYLGLUCOSAMINYL-PHOSPHATIDYLINOSITOL DE-N-ACETYLASE-RELATED"/>
    <property type="match status" value="1"/>
</dbReference>
<accession>A0A094QGL8</accession>
<organism evidence="1">
    <name type="scientific">freshwater metagenome</name>
    <dbReference type="NCBI Taxonomy" id="449393"/>
    <lineage>
        <taxon>unclassified sequences</taxon>
        <taxon>metagenomes</taxon>
        <taxon>ecological metagenomes</taxon>
    </lineage>
</organism>
<dbReference type="Pfam" id="PF02585">
    <property type="entry name" value="PIG-L"/>
    <property type="match status" value="1"/>
</dbReference>
<protein>
    <recommendedName>
        <fullName evidence="2">GlcNAc-PI de-N-acetylase</fullName>
    </recommendedName>
</protein>
<reference evidence="1" key="1">
    <citation type="submission" date="2014-06" db="EMBL/GenBank/DDBJ databases">
        <title>Key roles for freshwater Actinobacteria revealed by deep metagenomic sequencing.</title>
        <authorList>
            <person name="Ghai R."/>
            <person name="Mizuno C.M."/>
            <person name="Picazo A."/>
            <person name="Camacho A."/>
            <person name="Rodriguez-Valera F."/>
        </authorList>
    </citation>
    <scope>NUCLEOTIDE SEQUENCE</scope>
</reference>
<comment type="caution">
    <text evidence="1">The sequence shown here is derived from an EMBL/GenBank/DDBJ whole genome shotgun (WGS) entry which is preliminary data.</text>
</comment>
<evidence type="ECO:0008006" key="2">
    <source>
        <dbReference type="Google" id="ProtNLM"/>
    </source>
</evidence>
<dbReference type="InterPro" id="IPR003737">
    <property type="entry name" value="GlcNAc_PI_deacetylase-related"/>
</dbReference>
<dbReference type="SUPFAM" id="SSF102588">
    <property type="entry name" value="LmbE-like"/>
    <property type="match status" value="1"/>
</dbReference>
<gene>
    <name evidence="1" type="ORF">GM51_19730</name>
</gene>
<sequence length="286" mass="32624">MKILVITAHPDDVDFGAGGTVATWVSEGHEVEYCLVTDGQAGGSDNTITREEMARIRRREQTAAANILGVTKLHWLGFPDGVVVPDLNLRREISAVIRMVKPDRVLTQSSERRYDRIYASHPDHLATGEAALCAVYPDARNEFAFPELLSERGLAPHSVPETWIMAGPNPKHFVDTTDMLEKKIEALLCHASQHQEPAELPMRMRGWGEQIAQASLRKNSCFSWHGDCRRINGGFNRNRCFHNSGFWRNGYRRIGFHYIWNSDVRIVLRRLRLTKPECERHQENQN</sequence>
<dbReference type="AlphaFoldDB" id="A0A094QGL8"/>
<dbReference type="InterPro" id="IPR024078">
    <property type="entry name" value="LmbE-like_dom_sf"/>
</dbReference>
<dbReference type="PANTHER" id="PTHR12993:SF28">
    <property type="entry name" value="LMBE FAMILY PROTEIN"/>
    <property type="match status" value="1"/>
</dbReference>
<proteinExistence type="predicted"/>
<dbReference type="EMBL" id="JNSL01000186">
    <property type="protein sequence ID" value="KGA13456.1"/>
    <property type="molecule type" value="Genomic_DNA"/>
</dbReference>
<name>A0A094QGL8_9ZZZZ</name>
<dbReference type="Gene3D" id="3.40.50.10320">
    <property type="entry name" value="LmbE-like"/>
    <property type="match status" value="1"/>
</dbReference>
<dbReference type="GO" id="GO:0016811">
    <property type="term" value="F:hydrolase activity, acting on carbon-nitrogen (but not peptide) bonds, in linear amides"/>
    <property type="evidence" value="ECO:0007669"/>
    <property type="project" value="TreeGrafter"/>
</dbReference>
<evidence type="ECO:0000313" key="1">
    <source>
        <dbReference type="EMBL" id="KGA13456.1"/>
    </source>
</evidence>